<sequence length="320" mass="35068">MNNPLTNSASFAQIQQIPAPSDEIDLRELFVALWRGKWVIIVTTFLFAIAGVLFALSKPNTYQSSATLVSANGESSGGLAAMASQFGGLASLAGINIGGGNADAEALALATLQSRLFLSTMIEKYNMAPNLVAVKSWDKESGLINYNTEIYYDGIWLDDPDTPGSTLEPTLWEAHKALKAILTVSKAKDTGLVTLSITHFSPIIAQQWVELLVSELNLWVKDETLTETHRNIDYLQRQLDKTKVVEMHSVFYQLIEEQTKSLMLAEVKDEFAFKTIDPAIVAEEKVGPKRALICVLATLLGGMLGVAIVLVRFAFKRDTD</sequence>
<dbReference type="AlphaFoldDB" id="A0A4Y8WBT4"/>
<proteinExistence type="predicted"/>
<feature type="transmembrane region" description="Helical" evidence="6">
    <location>
        <begin position="38"/>
        <end position="56"/>
    </location>
</feature>
<evidence type="ECO:0000256" key="6">
    <source>
        <dbReference type="SAM" id="Phobius"/>
    </source>
</evidence>
<dbReference type="PANTHER" id="PTHR32309:SF13">
    <property type="entry name" value="FERRIC ENTEROBACTIN TRANSPORT PROTEIN FEPE"/>
    <property type="match status" value="1"/>
</dbReference>
<evidence type="ECO:0000256" key="2">
    <source>
        <dbReference type="ARBA" id="ARBA00022475"/>
    </source>
</evidence>
<evidence type="ECO:0000256" key="3">
    <source>
        <dbReference type="ARBA" id="ARBA00022692"/>
    </source>
</evidence>
<evidence type="ECO:0000256" key="1">
    <source>
        <dbReference type="ARBA" id="ARBA00004651"/>
    </source>
</evidence>
<comment type="caution">
    <text evidence="9">The sequence shown here is derived from an EMBL/GenBank/DDBJ whole genome shotgun (WGS) entry which is preliminary data.</text>
</comment>
<organism evidence="9 10">
    <name type="scientific">Vibrio ouci</name>
    <dbReference type="NCBI Taxonomy" id="2499078"/>
    <lineage>
        <taxon>Bacteria</taxon>
        <taxon>Pseudomonadati</taxon>
        <taxon>Pseudomonadota</taxon>
        <taxon>Gammaproteobacteria</taxon>
        <taxon>Vibrionales</taxon>
        <taxon>Vibrionaceae</taxon>
        <taxon>Vibrio</taxon>
    </lineage>
</organism>
<dbReference type="InterPro" id="IPR050445">
    <property type="entry name" value="Bact_polysacc_biosynth/exp"/>
</dbReference>
<dbReference type="Pfam" id="PF02706">
    <property type="entry name" value="Wzz"/>
    <property type="match status" value="1"/>
</dbReference>
<keyword evidence="3 6" id="KW-0812">Transmembrane</keyword>
<gene>
    <name evidence="9" type="ORF">ELS82_17155</name>
</gene>
<keyword evidence="5 6" id="KW-0472">Membrane</keyword>
<evidence type="ECO:0000256" key="5">
    <source>
        <dbReference type="ARBA" id="ARBA00023136"/>
    </source>
</evidence>
<evidence type="ECO:0000313" key="10">
    <source>
        <dbReference type="Proteomes" id="UP000297753"/>
    </source>
</evidence>
<feature type="domain" description="Tyrosine-protein kinase G-rich" evidence="8">
    <location>
        <begin position="250"/>
        <end position="312"/>
    </location>
</feature>
<accession>A0A4Y8WBT4</accession>
<dbReference type="Pfam" id="PF13807">
    <property type="entry name" value="GNVR"/>
    <property type="match status" value="1"/>
</dbReference>
<protein>
    <submittedName>
        <fullName evidence="9">LPS O-antigen length regulator</fullName>
    </submittedName>
</protein>
<evidence type="ECO:0000313" key="9">
    <source>
        <dbReference type="EMBL" id="TFH90399.1"/>
    </source>
</evidence>
<keyword evidence="4 6" id="KW-1133">Transmembrane helix</keyword>
<evidence type="ECO:0000259" key="8">
    <source>
        <dbReference type="Pfam" id="PF13807"/>
    </source>
</evidence>
<dbReference type="OrthoDB" id="9775724at2"/>
<name>A0A4Y8WBT4_9VIBR</name>
<dbReference type="GO" id="GO:0005886">
    <property type="term" value="C:plasma membrane"/>
    <property type="evidence" value="ECO:0007669"/>
    <property type="project" value="UniProtKB-SubCell"/>
</dbReference>
<comment type="subcellular location">
    <subcellularLocation>
        <location evidence="1">Cell membrane</location>
        <topology evidence="1">Multi-pass membrane protein</topology>
    </subcellularLocation>
</comment>
<dbReference type="PANTHER" id="PTHR32309">
    <property type="entry name" value="TYROSINE-PROTEIN KINASE"/>
    <property type="match status" value="1"/>
</dbReference>
<keyword evidence="10" id="KW-1185">Reference proteome</keyword>
<dbReference type="EMBL" id="SATR01000029">
    <property type="protein sequence ID" value="TFH90399.1"/>
    <property type="molecule type" value="Genomic_DNA"/>
</dbReference>
<keyword evidence="2" id="KW-1003">Cell membrane</keyword>
<feature type="transmembrane region" description="Helical" evidence="6">
    <location>
        <begin position="291"/>
        <end position="315"/>
    </location>
</feature>
<dbReference type="Proteomes" id="UP000297753">
    <property type="component" value="Unassembled WGS sequence"/>
</dbReference>
<dbReference type="GO" id="GO:0004713">
    <property type="term" value="F:protein tyrosine kinase activity"/>
    <property type="evidence" value="ECO:0007669"/>
    <property type="project" value="TreeGrafter"/>
</dbReference>
<dbReference type="InterPro" id="IPR032807">
    <property type="entry name" value="GNVR"/>
</dbReference>
<dbReference type="RefSeq" id="WP_134836561.1">
    <property type="nucleotide sequence ID" value="NZ_SATR01000029.1"/>
</dbReference>
<evidence type="ECO:0000259" key="7">
    <source>
        <dbReference type="Pfam" id="PF02706"/>
    </source>
</evidence>
<reference evidence="9 10" key="1">
    <citation type="submission" date="2019-01" db="EMBL/GenBank/DDBJ databases">
        <title>Vibrio BEI176 sp. nov, a marine bacterium isolated from China: eastern marignal seas.</title>
        <authorList>
            <person name="Li B."/>
        </authorList>
    </citation>
    <scope>NUCLEOTIDE SEQUENCE [LARGE SCALE GENOMIC DNA]</scope>
    <source>
        <strain evidence="9 10">BEI176</strain>
    </source>
</reference>
<feature type="domain" description="Polysaccharide chain length determinant N-terminal" evidence="7">
    <location>
        <begin position="22"/>
        <end position="123"/>
    </location>
</feature>
<dbReference type="InterPro" id="IPR003856">
    <property type="entry name" value="LPS_length_determ_N"/>
</dbReference>
<evidence type="ECO:0000256" key="4">
    <source>
        <dbReference type="ARBA" id="ARBA00022989"/>
    </source>
</evidence>